<dbReference type="Proteomes" id="UP000677913">
    <property type="component" value="Unassembled WGS sequence"/>
</dbReference>
<organism evidence="1 2">
    <name type="scientific">Actinocrinis puniceicyclus</name>
    <dbReference type="NCBI Taxonomy" id="977794"/>
    <lineage>
        <taxon>Bacteria</taxon>
        <taxon>Bacillati</taxon>
        <taxon>Actinomycetota</taxon>
        <taxon>Actinomycetes</taxon>
        <taxon>Catenulisporales</taxon>
        <taxon>Actinospicaceae</taxon>
        <taxon>Actinocrinis</taxon>
    </lineage>
</organism>
<dbReference type="RefSeq" id="WP_211468661.1">
    <property type="nucleotide sequence ID" value="NZ_JAGSXH010000046.1"/>
</dbReference>
<protein>
    <submittedName>
        <fullName evidence="1">Uncharacterized protein</fullName>
    </submittedName>
</protein>
<gene>
    <name evidence="1" type="ORF">KGA66_14645</name>
</gene>
<reference evidence="1" key="1">
    <citation type="submission" date="2021-04" db="EMBL/GenBank/DDBJ databases">
        <title>Genome based classification of Actinospica acidithermotolerans sp. nov., an actinobacterium isolated from an Indonesian hot spring.</title>
        <authorList>
            <person name="Kusuma A.B."/>
            <person name="Putra K.E."/>
            <person name="Nafisah S."/>
            <person name="Loh J."/>
            <person name="Nouioui I."/>
            <person name="Goodfellow M."/>
        </authorList>
    </citation>
    <scope>NUCLEOTIDE SEQUENCE</scope>
    <source>
        <strain evidence="1">DSM 45618</strain>
    </source>
</reference>
<accession>A0A8J8BDL8</accession>
<evidence type="ECO:0000313" key="1">
    <source>
        <dbReference type="EMBL" id="MBS2964296.1"/>
    </source>
</evidence>
<comment type="caution">
    <text evidence="1">The sequence shown here is derived from an EMBL/GenBank/DDBJ whole genome shotgun (WGS) entry which is preliminary data.</text>
</comment>
<proteinExistence type="predicted"/>
<dbReference type="AlphaFoldDB" id="A0A8J8BDL8"/>
<evidence type="ECO:0000313" key="2">
    <source>
        <dbReference type="Proteomes" id="UP000677913"/>
    </source>
</evidence>
<sequence>PEAVPDDLDGGGDVDEVRAWAREWAKRLPHWSDEQWRSINAGLGYRVRTRKTAKGKRPDTRPPR</sequence>
<name>A0A8J8BDL8_9ACTN</name>
<keyword evidence="2" id="KW-1185">Reference proteome</keyword>
<dbReference type="EMBL" id="JAGSXH010000046">
    <property type="protein sequence ID" value="MBS2964296.1"/>
    <property type="molecule type" value="Genomic_DNA"/>
</dbReference>
<feature type="non-terminal residue" evidence="1">
    <location>
        <position position="1"/>
    </location>
</feature>